<keyword evidence="2 5" id="KW-0805">Transcription regulation</keyword>
<dbReference type="NCBIfam" id="NF008217">
    <property type="entry name" value="PRK10984.1"/>
    <property type="match status" value="1"/>
</dbReference>
<reference evidence="10 11" key="2">
    <citation type="submission" date="2018-01" db="EMBL/GenBank/DDBJ databases">
        <title>Whole genome sequencing of Histamine producing bacteria.</title>
        <authorList>
            <person name="Butler K."/>
        </authorList>
    </citation>
    <scope>NUCLEOTIDE SEQUENCE [LARGE SCALE GENOMIC DNA]</scope>
    <source>
        <strain evidence="8 11">A2-1</strain>
        <strain evidence="7 10">A6-1</strain>
    </source>
</reference>
<dbReference type="InterPro" id="IPR009986">
    <property type="entry name" value="Tscrpt_reg_Crl"/>
</dbReference>
<evidence type="ECO:0000313" key="10">
    <source>
        <dbReference type="Proteomes" id="UP000240989"/>
    </source>
</evidence>
<dbReference type="OrthoDB" id="6428303at2"/>
<name>A0A2S7VZP7_PHOAN</name>
<dbReference type="EMBL" id="PYOY01000001">
    <property type="protein sequence ID" value="PSX09304.1"/>
    <property type="molecule type" value="Genomic_DNA"/>
</dbReference>
<dbReference type="GO" id="GO:0045893">
    <property type="term" value="P:positive regulation of DNA-templated transcription"/>
    <property type="evidence" value="ECO:0007669"/>
    <property type="project" value="UniProtKB-UniRule"/>
</dbReference>
<protein>
    <recommendedName>
        <fullName evidence="5">Sigma factor-binding protein Crl</fullName>
    </recommendedName>
</protein>
<comment type="subcellular location">
    <subcellularLocation>
        <location evidence="5">Cytoplasm</location>
    </subcellularLocation>
</comment>
<reference evidence="6 9" key="1">
    <citation type="submission" date="2016-12" db="EMBL/GenBank/DDBJ databases">
        <title>Diversity of luminous bacteria.</title>
        <authorList>
            <person name="Yoshizawa S."/>
            <person name="Kogure K."/>
        </authorList>
    </citation>
    <scope>NUCLEOTIDE SEQUENCE [LARGE SCALE GENOMIC DNA]</scope>
    <source>
        <strain evidence="6 9">LC1-200</strain>
    </source>
</reference>
<dbReference type="InterPro" id="IPR038208">
    <property type="entry name" value="Tscrpt_reg_Crl_sf"/>
</dbReference>
<evidence type="ECO:0000313" key="8">
    <source>
        <dbReference type="EMBL" id="PSX09304.1"/>
    </source>
</evidence>
<evidence type="ECO:0000256" key="5">
    <source>
        <dbReference type="HAMAP-Rule" id="MF_01178"/>
    </source>
</evidence>
<accession>A0A2S7VZP7</accession>
<organism evidence="6 9">
    <name type="scientific">Photobacterium angustum</name>
    <dbReference type="NCBI Taxonomy" id="661"/>
    <lineage>
        <taxon>Bacteria</taxon>
        <taxon>Pseudomonadati</taxon>
        <taxon>Pseudomonadota</taxon>
        <taxon>Gammaproteobacteria</taxon>
        <taxon>Vibrionales</taxon>
        <taxon>Vibrionaceae</taxon>
        <taxon>Photobacterium</taxon>
    </lineage>
</organism>
<evidence type="ECO:0000256" key="2">
    <source>
        <dbReference type="ARBA" id="ARBA00023015"/>
    </source>
</evidence>
<dbReference type="HAMAP" id="MF_01178">
    <property type="entry name" value="Crl"/>
    <property type="match status" value="1"/>
</dbReference>
<dbReference type="Proteomes" id="UP000238730">
    <property type="component" value="Unassembled WGS sequence"/>
</dbReference>
<keyword evidence="1 5" id="KW-0963">Cytoplasm</keyword>
<comment type="similarity">
    <text evidence="5">Belongs to the Crl family.</text>
</comment>
<evidence type="ECO:0000256" key="3">
    <source>
        <dbReference type="ARBA" id="ARBA00023159"/>
    </source>
</evidence>
<dbReference type="Pfam" id="PF07417">
    <property type="entry name" value="Crl"/>
    <property type="match status" value="1"/>
</dbReference>
<sequence>MTSTTLFPPHGRLMTKLTALGPYLREKKSKEGQFFFDCLASCVNADKEPEQREFWGWWLILTATDNGYEYCYDFGRFDLNGEWNSGKLPAKHKDAVMKTLSDFHGKLTPFIVDECQLTLSSSSELTQTPLTELA</sequence>
<gene>
    <name evidence="5" type="primary">crl</name>
    <name evidence="6" type="ORF">BTO08_09255</name>
    <name evidence="7" type="ORF">C0W27_18605</name>
    <name evidence="8" type="ORF">C0W41_00495</name>
</gene>
<dbReference type="RefSeq" id="WP_005370150.1">
    <property type="nucleotide sequence ID" value="NZ_JAKJTG010000015.1"/>
</dbReference>
<keyword evidence="3 5" id="KW-0010">Activator</keyword>
<proteinExistence type="inferred from homology"/>
<dbReference type="GeneID" id="61228447"/>
<feature type="region of interest" description="Essential for activity" evidence="5">
    <location>
        <begin position="100"/>
        <end position="123"/>
    </location>
</feature>
<evidence type="ECO:0000313" key="11">
    <source>
        <dbReference type="Proteomes" id="UP000241440"/>
    </source>
</evidence>
<dbReference type="GO" id="GO:0005737">
    <property type="term" value="C:cytoplasm"/>
    <property type="evidence" value="ECO:0007669"/>
    <property type="project" value="UniProtKB-SubCell"/>
</dbReference>
<keyword evidence="4 5" id="KW-0804">Transcription</keyword>
<keyword evidence="10" id="KW-1185">Reference proteome</keyword>
<comment type="function">
    <text evidence="5">Binds to the sigma-S subunit of RNA polymerase, activating expression of sigma-S-regulated genes. Stimulates RNA polymerase holoenzyme formation and may bind to several other sigma factors, such as sigma-70 and sigma-32.</text>
</comment>
<dbReference type="Gene3D" id="3.30.310.230">
    <property type="entry name" value="Sigma factor-binding protein Crl monomer"/>
    <property type="match status" value="1"/>
</dbReference>
<dbReference type="EMBL" id="PYOU01000020">
    <property type="protein sequence ID" value="PSX05602.1"/>
    <property type="molecule type" value="Genomic_DNA"/>
</dbReference>
<evidence type="ECO:0000313" key="6">
    <source>
        <dbReference type="EMBL" id="PQJ67590.1"/>
    </source>
</evidence>
<evidence type="ECO:0000256" key="4">
    <source>
        <dbReference type="ARBA" id="ARBA00023163"/>
    </source>
</evidence>
<dbReference type="AlphaFoldDB" id="A0A2S7VZP7"/>
<evidence type="ECO:0000256" key="1">
    <source>
        <dbReference type="ARBA" id="ARBA00022490"/>
    </source>
</evidence>
<dbReference type="Proteomes" id="UP000240989">
    <property type="component" value="Unassembled WGS sequence"/>
</dbReference>
<dbReference type="Proteomes" id="UP000241440">
    <property type="component" value="Unassembled WGS sequence"/>
</dbReference>
<comment type="caution">
    <text evidence="6">The sequence shown here is derived from an EMBL/GenBank/DDBJ whole genome shotgun (WGS) entry which is preliminary data.</text>
</comment>
<dbReference type="EMBL" id="MSCJ01000001">
    <property type="protein sequence ID" value="PQJ67590.1"/>
    <property type="molecule type" value="Genomic_DNA"/>
</dbReference>
<evidence type="ECO:0000313" key="7">
    <source>
        <dbReference type="EMBL" id="PSX05602.1"/>
    </source>
</evidence>
<evidence type="ECO:0000313" key="9">
    <source>
        <dbReference type="Proteomes" id="UP000238730"/>
    </source>
</evidence>